<dbReference type="InterPro" id="IPR003795">
    <property type="entry name" value="DUF192"/>
</dbReference>
<dbReference type="PANTHER" id="PTHR37953:SF1">
    <property type="entry name" value="UPF0127 PROTEIN MJ1496"/>
    <property type="match status" value="1"/>
</dbReference>
<accession>A0A4R2RS99</accession>
<dbReference type="Proteomes" id="UP000295050">
    <property type="component" value="Unassembled WGS sequence"/>
</dbReference>
<dbReference type="EMBL" id="SLXU01000003">
    <property type="protein sequence ID" value="TCP62025.1"/>
    <property type="molecule type" value="Genomic_DNA"/>
</dbReference>
<dbReference type="Gene3D" id="2.60.120.1140">
    <property type="entry name" value="Protein of unknown function DUF192"/>
    <property type="match status" value="1"/>
</dbReference>
<dbReference type="PANTHER" id="PTHR37953">
    <property type="entry name" value="UPF0127 PROTEIN MJ1496"/>
    <property type="match status" value="1"/>
</dbReference>
<keyword evidence="3" id="KW-1185">Reference proteome</keyword>
<evidence type="ECO:0000313" key="3">
    <source>
        <dbReference type="Proteomes" id="UP000295050"/>
    </source>
</evidence>
<feature type="chain" id="PRO_5020858228" description="DUF192 domain-containing protein" evidence="1">
    <location>
        <begin position="27"/>
        <end position="161"/>
    </location>
</feature>
<feature type="signal peptide" evidence="1">
    <location>
        <begin position="1"/>
        <end position="26"/>
    </location>
</feature>
<dbReference type="OrthoDB" id="9808290at2"/>
<dbReference type="Pfam" id="PF02643">
    <property type="entry name" value="DUF192"/>
    <property type="match status" value="1"/>
</dbReference>
<protein>
    <recommendedName>
        <fullName evidence="4">DUF192 domain-containing protein</fullName>
    </recommendedName>
</protein>
<evidence type="ECO:0000313" key="2">
    <source>
        <dbReference type="EMBL" id="TCP62025.1"/>
    </source>
</evidence>
<gene>
    <name evidence="2" type="ORF">EV663_103213</name>
</gene>
<organism evidence="2 3">
    <name type="scientific">Rhodovulum bhavnagarense</name>
    <dbReference type="NCBI Taxonomy" id="992286"/>
    <lineage>
        <taxon>Bacteria</taxon>
        <taxon>Pseudomonadati</taxon>
        <taxon>Pseudomonadota</taxon>
        <taxon>Alphaproteobacteria</taxon>
        <taxon>Rhodobacterales</taxon>
        <taxon>Paracoccaceae</taxon>
        <taxon>Rhodovulum</taxon>
    </lineage>
</organism>
<evidence type="ECO:0000256" key="1">
    <source>
        <dbReference type="SAM" id="SignalP"/>
    </source>
</evidence>
<dbReference type="AlphaFoldDB" id="A0A4R2RS99"/>
<dbReference type="InterPro" id="IPR038695">
    <property type="entry name" value="Saro_0823-like_sf"/>
</dbReference>
<reference evidence="2 3" key="1">
    <citation type="submission" date="2019-03" db="EMBL/GenBank/DDBJ databases">
        <title>Genomic Encyclopedia of Type Strains, Phase IV (KMG-IV): sequencing the most valuable type-strain genomes for metagenomic binning, comparative biology and taxonomic classification.</title>
        <authorList>
            <person name="Goeker M."/>
        </authorList>
    </citation>
    <scope>NUCLEOTIDE SEQUENCE [LARGE SCALE GENOMIC DNA]</scope>
    <source>
        <strain evidence="2 3">DSM 24766</strain>
    </source>
</reference>
<sequence length="161" mass="17419">MGKRVARFLAGLSLAWGLFAAAAAHAVSCVETRADLRGDWGQARFEVEVADTAEQRARGLMYRETLATGAGMLFIYPRPHRAMFWMKNTLIPLDMIFLDPVGRVLRVHTDARPMDETPIDGGPGVKAVLEINAGMAARLGITPGTELRHPALGPGAAWPCP</sequence>
<name>A0A4R2RS99_9RHOB</name>
<keyword evidence="1" id="KW-0732">Signal</keyword>
<dbReference type="RefSeq" id="WP_132950884.1">
    <property type="nucleotide sequence ID" value="NZ_SLXU01000003.1"/>
</dbReference>
<comment type="caution">
    <text evidence="2">The sequence shown here is derived from an EMBL/GenBank/DDBJ whole genome shotgun (WGS) entry which is preliminary data.</text>
</comment>
<proteinExistence type="predicted"/>
<evidence type="ECO:0008006" key="4">
    <source>
        <dbReference type="Google" id="ProtNLM"/>
    </source>
</evidence>